<dbReference type="Gene3D" id="2.60.40.1120">
    <property type="entry name" value="Carboxypeptidase-like, regulatory domain"/>
    <property type="match status" value="1"/>
</dbReference>
<evidence type="ECO:0000256" key="12">
    <source>
        <dbReference type="SAM" id="SignalP"/>
    </source>
</evidence>
<dbReference type="SUPFAM" id="SSF56935">
    <property type="entry name" value="Porins"/>
    <property type="match status" value="1"/>
</dbReference>
<sequence length="760" mass="84384">MTKYYLLLIFLSFSAFLTAQQTLLTGRVTDAKTGEPLIAATISLQGQGTVTNFDGFYELEADAGKHLLKASYVGYETYETEVNLPEGGTIELNMALDPRATVLETATVTSGKFEKPLSKVTVSLEVLQPDLIENTGKVSIDEALEKLPGVTIIDGQANIRGGSGYSQGAGSRVLLLVDDIPILSADAGFPNWDDVPIENIAQVEVVKGAGSALYGSSALNGIINVRTAYAKSAPETEAAVFYTHNFSPEDERLKWWDTAPRTIGASVAHRRKMGKLDLVMGGYYLNEESYNEGAFRRTGRFNVGTRYRATDRLTIGLNANINAGETASFFYWASDTAAYQPGPNTLGGRRRLRYNIDPTVTYYDGANNRHRILSRFYNIDNENDLNQSNFSDMFYAEYQFQRRMAAADLVFTAGLVGSGTDIEAELYGDTTFTSRNLAAYAQFDKEFFGKLNASVGFRYERNVLRNPGFEYDGGTVDPSDEEEAKPVARLGLNYQAGKATFLRASWGQGYRYPTVAEKYIVTEAGALRIVPNPTLQSETGWTAELGVKQGFRISNFEGFLDFAVFRSRYFDMMEFNIVGFSFQAINIGDTQIDGFEVTAAGRGEILGLPVSLLAGYTYVDPRFEAFDTTRVPAGQDRTQGQINANNSSLDENILKYRSRHLFKLDLQADYKKASFGVETFYNSQIEAIDAAFLLFINGLRDFRERNDRGFTVVNLRGSYKLTESVKLSLLLNNLLNEAYSPRPGIMEAPRNLTMRLDFDF</sequence>
<comment type="subcellular location">
    <subcellularLocation>
        <location evidence="1 10">Cell outer membrane</location>
        <topology evidence="1 10">Multi-pass membrane protein</topology>
    </subcellularLocation>
</comment>
<feature type="chain" id="PRO_5001939804" description="TonB-dependent receptor" evidence="12">
    <location>
        <begin position="20"/>
        <end position="760"/>
    </location>
</feature>
<comment type="caution">
    <text evidence="15">The sequence shown here is derived from an EMBL/GenBank/DDBJ whole genome shotgun (WGS) entry which is preliminary data.</text>
</comment>
<evidence type="ECO:0000256" key="2">
    <source>
        <dbReference type="ARBA" id="ARBA00022448"/>
    </source>
</evidence>
<evidence type="ECO:0000313" key="16">
    <source>
        <dbReference type="Proteomes" id="UP000029736"/>
    </source>
</evidence>
<evidence type="ECO:0000256" key="4">
    <source>
        <dbReference type="ARBA" id="ARBA00022692"/>
    </source>
</evidence>
<dbReference type="PROSITE" id="PS52016">
    <property type="entry name" value="TONB_DEPENDENT_REC_3"/>
    <property type="match status" value="1"/>
</dbReference>
<dbReference type="GO" id="GO:0044718">
    <property type="term" value="P:siderophore transmembrane transport"/>
    <property type="evidence" value="ECO:0007669"/>
    <property type="project" value="TreeGrafter"/>
</dbReference>
<dbReference type="STRING" id="1524460.IX84_20760"/>
<dbReference type="InterPro" id="IPR036942">
    <property type="entry name" value="Beta-barrel_TonB_sf"/>
</dbReference>
<dbReference type="Pfam" id="PF07715">
    <property type="entry name" value="Plug"/>
    <property type="match status" value="1"/>
</dbReference>
<evidence type="ECO:0000256" key="6">
    <source>
        <dbReference type="ARBA" id="ARBA00023077"/>
    </source>
</evidence>
<evidence type="ECO:0000256" key="8">
    <source>
        <dbReference type="ARBA" id="ARBA00023170"/>
    </source>
</evidence>
<dbReference type="AlphaFoldDB" id="A0A098S370"/>
<dbReference type="GO" id="GO:0015344">
    <property type="term" value="F:siderophore uptake transmembrane transporter activity"/>
    <property type="evidence" value="ECO:0007669"/>
    <property type="project" value="TreeGrafter"/>
</dbReference>
<keyword evidence="16" id="KW-1185">Reference proteome</keyword>
<keyword evidence="7 10" id="KW-0472">Membrane</keyword>
<evidence type="ECO:0000256" key="5">
    <source>
        <dbReference type="ARBA" id="ARBA00022729"/>
    </source>
</evidence>
<feature type="signal peptide" evidence="12">
    <location>
        <begin position="1"/>
        <end position="19"/>
    </location>
</feature>
<evidence type="ECO:0000256" key="9">
    <source>
        <dbReference type="ARBA" id="ARBA00023237"/>
    </source>
</evidence>
<gene>
    <name evidence="15" type="ORF">IX84_20760</name>
</gene>
<dbReference type="InterPro" id="IPR000531">
    <property type="entry name" value="Beta-barrel_TonB"/>
</dbReference>
<dbReference type="SUPFAM" id="SSF49464">
    <property type="entry name" value="Carboxypeptidase regulatory domain-like"/>
    <property type="match status" value="1"/>
</dbReference>
<dbReference type="Gene3D" id="2.170.130.10">
    <property type="entry name" value="TonB-dependent receptor, plug domain"/>
    <property type="match status" value="1"/>
</dbReference>
<protein>
    <recommendedName>
        <fullName evidence="17">TonB-dependent receptor</fullName>
    </recommendedName>
</protein>
<keyword evidence="6 11" id="KW-0798">TonB box</keyword>
<evidence type="ECO:0000256" key="11">
    <source>
        <dbReference type="RuleBase" id="RU003357"/>
    </source>
</evidence>
<dbReference type="InterPro" id="IPR008969">
    <property type="entry name" value="CarboxyPept-like_regulatory"/>
</dbReference>
<keyword evidence="3 10" id="KW-1134">Transmembrane beta strand</keyword>
<evidence type="ECO:0000256" key="1">
    <source>
        <dbReference type="ARBA" id="ARBA00004571"/>
    </source>
</evidence>
<evidence type="ECO:0000256" key="3">
    <source>
        <dbReference type="ARBA" id="ARBA00022452"/>
    </source>
</evidence>
<feature type="domain" description="TonB-dependent receptor plug" evidence="14">
    <location>
        <begin position="117"/>
        <end position="222"/>
    </location>
</feature>
<keyword evidence="2 10" id="KW-0813">Transport</keyword>
<accession>A0A098S370</accession>
<dbReference type="EMBL" id="JPOS01000077">
    <property type="protein sequence ID" value="KGE86585.1"/>
    <property type="molecule type" value="Genomic_DNA"/>
</dbReference>
<evidence type="ECO:0000259" key="14">
    <source>
        <dbReference type="Pfam" id="PF07715"/>
    </source>
</evidence>
<dbReference type="Proteomes" id="UP000029736">
    <property type="component" value="Unassembled WGS sequence"/>
</dbReference>
<dbReference type="InterPro" id="IPR037066">
    <property type="entry name" value="Plug_dom_sf"/>
</dbReference>
<organism evidence="15 16">
    <name type="scientific">Phaeodactylibacter xiamenensis</name>
    <dbReference type="NCBI Taxonomy" id="1524460"/>
    <lineage>
        <taxon>Bacteria</taxon>
        <taxon>Pseudomonadati</taxon>
        <taxon>Bacteroidota</taxon>
        <taxon>Saprospiria</taxon>
        <taxon>Saprospirales</taxon>
        <taxon>Haliscomenobacteraceae</taxon>
        <taxon>Phaeodactylibacter</taxon>
    </lineage>
</organism>
<keyword evidence="5 12" id="KW-0732">Signal</keyword>
<dbReference type="Pfam" id="PF13715">
    <property type="entry name" value="CarbopepD_reg_2"/>
    <property type="match status" value="1"/>
</dbReference>
<evidence type="ECO:0000256" key="10">
    <source>
        <dbReference type="PROSITE-ProRule" id="PRU01360"/>
    </source>
</evidence>
<dbReference type="Gene3D" id="2.40.170.20">
    <property type="entry name" value="TonB-dependent receptor, beta-barrel domain"/>
    <property type="match status" value="1"/>
</dbReference>
<dbReference type="OrthoDB" id="9764669at2"/>
<dbReference type="PANTHER" id="PTHR30069">
    <property type="entry name" value="TONB-DEPENDENT OUTER MEMBRANE RECEPTOR"/>
    <property type="match status" value="1"/>
</dbReference>
<dbReference type="PANTHER" id="PTHR30069:SF29">
    <property type="entry name" value="HEMOGLOBIN AND HEMOGLOBIN-HAPTOGLOBIN-BINDING PROTEIN 1-RELATED"/>
    <property type="match status" value="1"/>
</dbReference>
<feature type="domain" description="TonB-dependent receptor-like beta-barrel" evidence="13">
    <location>
        <begin position="291"/>
        <end position="734"/>
    </location>
</feature>
<dbReference type="GO" id="GO:0009279">
    <property type="term" value="C:cell outer membrane"/>
    <property type="evidence" value="ECO:0007669"/>
    <property type="project" value="UniProtKB-SubCell"/>
</dbReference>
<reference evidence="15 16" key="1">
    <citation type="journal article" date="2014" name="Int. J. Syst. Evol. Microbiol.">
        <title>Phaeodactylibacter xiamenensis gen. nov., sp. nov., a member of the family Saprospiraceae isolated from the marine alga Phaeodactylum tricornutum.</title>
        <authorList>
            <person name="Chen Z.Jr."/>
            <person name="Lei X."/>
            <person name="Lai Q."/>
            <person name="Li Y."/>
            <person name="Zhang B."/>
            <person name="Zhang J."/>
            <person name="Zhang H."/>
            <person name="Yang L."/>
            <person name="Zheng W."/>
            <person name="Tian Y."/>
            <person name="Yu Z."/>
            <person name="Xu H.Jr."/>
            <person name="Zheng T."/>
        </authorList>
    </citation>
    <scope>NUCLEOTIDE SEQUENCE [LARGE SCALE GENOMIC DNA]</scope>
    <source>
        <strain evidence="15 16">KD52</strain>
    </source>
</reference>
<dbReference type="InterPro" id="IPR039426">
    <property type="entry name" value="TonB-dep_rcpt-like"/>
</dbReference>
<evidence type="ECO:0008006" key="17">
    <source>
        <dbReference type="Google" id="ProtNLM"/>
    </source>
</evidence>
<dbReference type="Pfam" id="PF00593">
    <property type="entry name" value="TonB_dep_Rec_b-barrel"/>
    <property type="match status" value="1"/>
</dbReference>
<keyword evidence="4 10" id="KW-0812">Transmembrane</keyword>
<keyword evidence="9 10" id="KW-0998">Cell outer membrane</keyword>
<dbReference type="RefSeq" id="WP_044224769.1">
    <property type="nucleotide sequence ID" value="NZ_JBKAGJ010000025.1"/>
</dbReference>
<proteinExistence type="inferred from homology"/>
<evidence type="ECO:0000313" key="15">
    <source>
        <dbReference type="EMBL" id="KGE86585.1"/>
    </source>
</evidence>
<name>A0A098S370_9BACT</name>
<evidence type="ECO:0000256" key="7">
    <source>
        <dbReference type="ARBA" id="ARBA00023136"/>
    </source>
</evidence>
<comment type="similarity">
    <text evidence="10 11">Belongs to the TonB-dependent receptor family.</text>
</comment>
<keyword evidence="8" id="KW-0675">Receptor</keyword>
<dbReference type="InterPro" id="IPR012910">
    <property type="entry name" value="Plug_dom"/>
</dbReference>
<evidence type="ECO:0000259" key="13">
    <source>
        <dbReference type="Pfam" id="PF00593"/>
    </source>
</evidence>